<dbReference type="InterPro" id="IPR011762">
    <property type="entry name" value="COA_CT_N"/>
</dbReference>
<dbReference type="Gene3D" id="3.90.226.10">
    <property type="entry name" value="2-enoyl-CoA Hydratase, Chain A, domain 1"/>
    <property type="match status" value="2"/>
</dbReference>
<name>Q1LFY9_CUPMC</name>
<dbReference type="InterPro" id="IPR011764">
    <property type="entry name" value="Biotin_carboxylation_dom"/>
</dbReference>
<dbReference type="Pfam" id="PF01039">
    <property type="entry name" value="Carboxyl_trans"/>
    <property type="match status" value="1"/>
</dbReference>
<dbReference type="InterPro" id="IPR013815">
    <property type="entry name" value="ATP_grasp_subdomain_1"/>
</dbReference>
<accession>Q1LFY9</accession>
<dbReference type="HOGENOM" id="CLU_009218_0_0_4"/>
<evidence type="ECO:0000256" key="4">
    <source>
        <dbReference type="ARBA" id="ARBA00022598"/>
    </source>
</evidence>
<dbReference type="PROSITE" id="PS50989">
    <property type="entry name" value="COA_CT_CTER"/>
    <property type="match status" value="1"/>
</dbReference>
<dbReference type="UniPathway" id="UPA00655">
    <property type="reaction ID" value="UER00711"/>
</dbReference>
<dbReference type="FunFam" id="3.40.50.20:FF:000010">
    <property type="entry name" value="Propionyl-CoA carboxylase subunit alpha"/>
    <property type="match status" value="1"/>
</dbReference>
<evidence type="ECO:0000256" key="8">
    <source>
        <dbReference type="ARBA" id="ARBA00023268"/>
    </source>
</evidence>
<dbReference type="eggNOG" id="COG0439">
    <property type="taxonomic scope" value="Bacteria"/>
</dbReference>
<protein>
    <recommendedName>
        <fullName evidence="3">acetyl-CoA carboxylase</fullName>
        <ecNumber evidence="3">6.4.1.2</ecNumber>
    </recommendedName>
</protein>
<dbReference type="PROSITE" id="PS00867">
    <property type="entry name" value="CPSASE_2"/>
    <property type="match status" value="1"/>
</dbReference>
<evidence type="ECO:0000259" key="10">
    <source>
        <dbReference type="PROSITE" id="PS50968"/>
    </source>
</evidence>
<comment type="pathway">
    <text evidence="2">Lipid metabolism; malonyl-CoA biosynthesis; malonyl-CoA from acetyl-CoA: step 1/1.</text>
</comment>
<keyword evidence="16" id="KW-1185">Reference proteome</keyword>
<evidence type="ECO:0000259" key="12">
    <source>
        <dbReference type="PROSITE" id="PS50979"/>
    </source>
</evidence>
<geneLocation type="plasmid" evidence="15 16">
    <name>megaplasmid</name>
</geneLocation>
<dbReference type="InterPro" id="IPR005482">
    <property type="entry name" value="Biotin_COase_C"/>
</dbReference>
<dbReference type="SUPFAM" id="SSF52440">
    <property type="entry name" value="PreATP-grasp domain"/>
    <property type="match status" value="1"/>
</dbReference>
<evidence type="ECO:0000256" key="9">
    <source>
        <dbReference type="PROSITE-ProRule" id="PRU00409"/>
    </source>
</evidence>
<dbReference type="InterPro" id="IPR011763">
    <property type="entry name" value="COA_CT_C"/>
</dbReference>
<dbReference type="CDD" id="cd06850">
    <property type="entry name" value="biotinyl_domain"/>
    <property type="match status" value="1"/>
</dbReference>
<dbReference type="InterPro" id="IPR000089">
    <property type="entry name" value="Biotin_lipoyl"/>
</dbReference>
<gene>
    <name evidence="15" type="ordered locus">Rmet_4069</name>
</gene>
<dbReference type="InterPro" id="IPR001882">
    <property type="entry name" value="Biotin_BS"/>
</dbReference>
<dbReference type="Gene3D" id="3.30.1490.20">
    <property type="entry name" value="ATP-grasp fold, A domain"/>
    <property type="match status" value="1"/>
</dbReference>
<dbReference type="InterPro" id="IPR011054">
    <property type="entry name" value="Rudment_hybrid_motif"/>
</dbReference>
<organism evidence="15 16">
    <name type="scientific">Cupriavidus metallidurans (strain ATCC 43123 / DSM 2839 / NBRC 102507 / CH34)</name>
    <name type="common">Ralstonia metallidurans</name>
    <dbReference type="NCBI Taxonomy" id="266264"/>
    <lineage>
        <taxon>Bacteria</taxon>
        <taxon>Pseudomonadati</taxon>
        <taxon>Pseudomonadota</taxon>
        <taxon>Betaproteobacteria</taxon>
        <taxon>Burkholderiales</taxon>
        <taxon>Burkholderiaceae</taxon>
        <taxon>Cupriavidus</taxon>
    </lineage>
</organism>
<dbReference type="Pfam" id="PF02785">
    <property type="entry name" value="Biotin_carb_C"/>
    <property type="match status" value="1"/>
</dbReference>
<dbReference type="InterPro" id="IPR029045">
    <property type="entry name" value="ClpP/crotonase-like_dom_sf"/>
</dbReference>
<reference evidence="16" key="1">
    <citation type="journal article" date="2010" name="PLoS ONE">
        <title>The complete genome sequence of Cupriavidus metallidurans strain CH34, a master survivalist in harsh and anthropogenic environments.</title>
        <authorList>
            <person name="Janssen P.J."/>
            <person name="Van Houdt R."/>
            <person name="Moors H."/>
            <person name="Monsieurs P."/>
            <person name="Morin N."/>
            <person name="Michaux A."/>
            <person name="Benotmane M.A."/>
            <person name="Leys N."/>
            <person name="Vallaeys T."/>
            <person name="Lapidus A."/>
            <person name="Monchy S."/>
            <person name="Medigue C."/>
            <person name="Taghavi S."/>
            <person name="McCorkle S."/>
            <person name="Dunn J."/>
            <person name="van der Lelie D."/>
            <person name="Mergeay M."/>
        </authorList>
    </citation>
    <scope>NUCLEOTIDE SEQUENCE [LARGE SCALE GENOMIC DNA]</scope>
    <source>
        <strain evidence="16">ATCC 43123 / DSM 2839 / NBRC 102507 / CH34</strain>
    </source>
</reference>
<feature type="domain" description="Lipoyl-binding" evidence="10">
    <location>
        <begin position="507"/>
        <end position="593"/>
    </location>
</feature>
<dbReference type="EC" id="6.4.1.2" evidence="3"/>
<comment type="cofactor">
    <cofactor evidence="1">
        <name>biotin</name>
        <dbReference type="ChEBI" id="CHEBI:57586"/>
    </cofactor>
</comment>
<feature type="domain" description="ATP-grasp" evidence="11">
    <location>
        <begin position="144"/>
        <end position="345"/>
    </location>
</feature>
<dbReference type="PROSITE" id="PS50979">
    <property type="entry name" value="BC"/>
    <property type="match status" value="1"/>
</dbReference>
<evidence type="ECO:0000259" key="14">
    <source>
        <dbReference type="PROSITE" id="PS50989"/>
    </source>
</evidence>
<dbReference type="SUPFAM" id="SSF56059">
    <property type="entry name" value="Glutathione synthetase ATP-binding domain-like"/>
    <property type="match status" value="1"/>
</dbReference>
<dbReference type="Pfam" id="PF00364">
    <property type="entry name" value="Biotin_lipoyl"/>
    <property type="match status" value="1"/>
</dbReference>
<feature type="domain" description="CoA carboxyltransferase N-terminal" evidence="13">
    <location>
        <begin position="610"/>
        <end position="879"/>
    </location>
</feature>
<dbReference type="GO" id="GO:0046872">
    <property type="term" value="F:metal ion binding"/>
    <property type="evidence" value="ECO:0007669"/>
    <property type="project" value="InterPro"/>
</dbReference>
<dbReference type="SMART" id="SM00878">
    <property type="entry name" value="Biotin_carb_C"/>
    <property type="match status" value="1"/>
</dbReference>
<evidence type="ECO:0000256" key="5">
    <source>
        <dbReference type="ARBA" id="ARBA00022741"/>
    </source>
</evidence>
<evidence type="ECO:0000313" key="16">
    <source>
        <dbReference type="Proteomes" id="UP000002429"/>
    </source>
</evidence>
<dbReference type="InterPro" id="IPR005479">
    <property type="entry name" value="CPAse_ATP-bd"/>
</dbReference>
<keyword evidence="4" id="KW-0436">Ligase</keyword>
<dbReference type="PROSITE" id="PS50980">
    <property type="entry name" value="COA_CT_NTER"/>
    <property type="match status" value="1"/>
</dbReference>
<dbReference type="InterPro" id="IPR005481">
    <property type="entry name" value="BC-like_N"/>
</dbReference>
<evidence type="ECO:0000259" key="13">
    <source>
        <dbReference type="PROSITE" id="PS50980"/>
    </source>
</evidence>
<keyword evidence="7" id="KW-0092">Biotin</keyword>
<dbReference type="Gene3D" id="3.30.470.20">
    <property type="entry name" value="ATP-grasp fold, B domain"/>
    <property type="match status" value="1"/>
</dbReference>
<dbReference type="PANTHER" id="PTHR48095">
    <property type="entry name" value="PYRUVATE CARBOXYLASE SUBUNIT A"/>
    <property type="match status" value="1"/>
</dbReference>
<dbReference type="SUPFAM" id="SSF51246">
    <property type="entry name" value="Rudiment single hybrid motif"/>
    <property type="match status" value="1"/>
</dbReference>
<dbReference type="GO" id="GO:2001295">
    <property type="term" value="P:malonyl-CoA biosynthetic process"/>
    <property type="evidence" value="ECO:0007669"/>
    <property type="project" value="UniProtKB-UniPathway"/>
</dbReference>
<evidence type="ECO:0000256" key="6">
    <source>
        <dbReference type="ARBA" id="ARBA00022840"/>
    </source>
</evidence>
<dbReference type="Pfam" id="PF02786">
    <property type="entry name" value="CPSase_L_D2"/>
    <property type="match status" value="1"/>
</dbReference>
<dbReference type="Proteomes" id="UP000002429">
    <property type="component" value="Plasmid megaplasmid"/>
</dbReference>
<evidence type="ECO:0000256" key="3">
    <source>
        <dbReference type="ARBA" id="ARBA00013058"/>
    </source>
</evidence>
<keyword evidence="5 9" id="KW-0547">Nucleotide-binding</keyword>
<keyword evidence="6 9" id="KW-0067">ATP-binding</keyword>
<dbReference type="SUPFAM" id="SSF51230">
    <property type="entry name" value="Single hybrid motif"/>
    <property type="match status" value="1"/>
</dbReference>
<evidence type="ECO:0000256" key="7">
    <source>
        <dbReference type="ARBA" id="ARBA00023267"/>
    </source>
</evidence>
<dbReference type="KEGG" id="rme:Rmet_4069"/>
<dbReference type="eggNOG" id="COG4799">
    <property type="taxonomic scope" value="Bacteria"/>
</dbReference>
<dbReference type="AlphaFoldDB" id="Q1LFY9"/>
<dbReference type="InterPro" id="IPR016185">
    <property type="entry name" value="PreATP-grasp_dom_sf"/>
</dbReference>
<dbReference type="PROSITE" id="PS50975">
    <property type="entry name" value="ATP_GRASP"/>
    <property type="match status" value="1"/>
</dbReference>
<feature type="domain" description="Biotin carboxylation" evidence="12">
    <location>
        <begin position="26"/>
        <end position="482"/>
    </location>
</feature>
<evidence type="ECO:0000256" key="1">
    <source>
        <dbReference type="ARBA" id="ARBA00001953"/>
    </source>
</evidence>
<keyword evidence="8" id="KW-0511">Multifunctional enzyme</keyword>
<dbReference type="InterPro" id="IPR011053">
    <property type="entry name" value="Single_hybrid_motif"/>
</dbReference>
<dbReference type="GO" id="GO:0005524">
    <property type="term" value="F:ATP binding"/>
    <property type="evidence" value="ECO:0007669"/>
    <property type="project" value="UniProtKB-UniRule"/>
</dbReference>
<dbReference type="Pfam" id="PF00289">
    <property type="entry name" value="Biotin_carb_N"/>
    <property type="match status" value="1"/>
</dbReference>
<dbReference type="GO" id="GO:0016740">
    <property type="term" value="F:transferase activity"/>
    <property type="evidence" value="ECO:0007669"/>
    <property type="project" value="UniProtKB-KW"/>
</dbReference>
<evidence type="ECO:0000313" key="15">
    <source>
        <dbReference type="EMBL" id="ABF10937.1"/>
    </source>
</evidence>
<dbReference type="Gene3D" id="3.40.50.20">
    <property type="match status" value="1"/>
</dbReference>
<evidence type="ECO:0000259" key="11">
    <source>
        <dbReference type="PROSITE" id="PS50975"/>
    </source>
</evidence>
<proteinExistence type="predicted"/>
<dbReference type="EMBL" id="CP000353">
    <property type="protein sequence ID" value="ABF10937.1"/>
    <property type="molecule type" value="Genomic_DNA"/>
</dbReference>
<dbReference type="SUPFAM" id="SSF52096">
    <property type="entry name" value="ClpP/crotonase"/>
    <property type="match status" value="2"/>
</dbReference>
<dbReference type="PROSITE" id="PS50968">
    <property type="entry name" value="BIOTINYL_LIPOYL"/>
    <property type="match status" value="1"/>
</dbReference>
<dbReference type="PROSITE" id="PS00188">
    <property type="entry name" value="BIOTIN"/>
    <property type="match status" value="1"/>
</dbReference>
<sequence>MQLDARALHSGLHPGGTASIPHGIEPVKKLLIANRGEIALRVQRAAQDLGIATVAVYATDDAQSRHRQLADEAIALPGNGPATYLDIDAILGAARAAGCDAIHPGYGFLSERADFAQACAAAGITFVGPTPEQLALFGDKGRALELAAQCDVPVMPATPGGASLDDVRAFFAAQQGNGIVLKAVGGGGGRGMRVVRDAEALAEAYARCQSEARSAFGIEAIYAERLVERARHIEVQIIGDGTETIALGERDCTLQRRFQKLVEIAPSPVLTPALRDRIVQAASRIAKHTGYRSLGTFEFLVETDDAGTPHGFVFIEANPRLQVEHTITEQVTGLDLVALQLGLADGRSLRDLGLDPAAPPTARGFSVQLRINAEATDAQGQARPALGRLERFDPPTGPDVRVDTHGYTGYAPPAGYDSLLAKLIVSTSSPRFEDVVRRVRRALGECRVDGVPSNLDLLRALVAREDFATQHVHTRHFEAILPELLTAAQRVAASDAARQASIGIAQTAPVPVPTATAEAIDEGLVAVRAPMNGRVVEMRVQEDDIVQPGQIVAILDAMKMEHTIAAECAGRVIDVRVGATGQTVEGQILLVLEPVADAGVAHHRSEAADPRAIRPDLQRVRDRDAFLDDAARPDAVAKRHARGQRTARENVADLCDAGSFVEYGAYAVAAQASRRSAEDLIANTPADGLITGTGRINGTRFAPERARCAVLAYDATVLAGTQGKRNHIKTDRILQVAAEQKLPTVIFAEGGGGRPGDVDFPTVAGLYQPSFAAFAALSGEVPVIGIAAGRCFAGNAALLGCSDVIIATRDANIGMAGPAMIEGGGLGVYRPEDIGPAAVQYQNGVVDLLVDDEAEAVRAAKHYLSMFQGRTQDWEAPDALMLRGVVPENRLRVYDTRAAIQGIADVGSVIELRAGYGTGVHTALARIEGRPVGIVANNPRHLGGAIDVDGADKAARFMQLCDTHGLPIVSLIDTPGFMVGPEIEARAQVRHVSRLFVLGAKVRVPFMAVVLRKGYGLGAMAMAAGGFRAPAFTISWPTGEFGGMGLEGAVRLGFRKELEALPAGPERDALYQQLVAQMYERGHAINAAAGLEIDAVIDPAETRRWLLAGLDAAPRDEAPRRYVDAW</sequence>
<dbReference type="InterPro" id="IPR051602">
    <property type="entry name" value="ACC_Biotin_Carboxylase"/>
</dbReference>
<evidence type="ECO:0000256" key="2">
    <source>
        <dbReference type="ARBA" id="ARBA00004956"/>
    </source>
</evidence>
<feature type="domain" description="CoA carboxyltransferase C-terminal" evidence="14">
    <location>
        <begin position="873"/>
        <end position="1112"/>
    </location>
</feature>
<dbReference type="Gene3D" id="2.40.50.100">
    <property type="match status" value="1"/>
</dbReference>
<keyword evidence="15" id="KW-0808">Transferase</keyword>
<dbReference type="InterPro" id="IPR011761">
    <property type="entry name" value="ATP-grasp"/>
</dbReference>
<dbReference type="InterPro" id="IPR034733">
    <property type="entry name" value="AcCoA_carboxyl_beta"/>
</dbReference>
<keyword evidence="15" id="KW-0614">Plasmid</keyword>
<dbReference type="GO" id="GO:0003989">
    <property type="term" value="F:acetyl-CoA carboxylase activity"/>
    <property type="evidence" value="ECO:0007669"/>
    <property type="project" value="UniProtKB-EC"/>
</dbReference>
<dbReference type="PANTHER" id="PTHR48095:SF5">
    <property type="entry name" value="BLL7292 PROTEIN"/>
    <property type="match status" value="1"/>
</dbReference>